<dbReference type="AlphaFoldDB" id="A0A8F9TVT3"/>
<accession>A0A8F9TVT3</accession>
<dbReference type="RefSeq" id="WP_220162249.1">
    <property type="nucleotide sequence ID" value="NZ_CP080507.1"/>
</dbReference>
<dbReference type="Gene3D" id="2.40.50.100">
    <property type="match status" value="1"/>
</dbReference>
<evidence type="ECO:0000256" key="1">
    <source>
        <dbReference type="ARBA" id="ARBA00004196"/>
    </source>
</evidence>
<evidence type="ECO:0000313" key="5">
    <source>
        <dbReference type="EMBL" id="QYM78987.1"/>
    </source>
</evidence>
<dbReference type="InterPro" id="IPR058624">
    <property type="entry name" value="MdtA-like_HH"/>
</dbReference>
<dbReference type="Pfam" id="PF25876">
    <property type="entry name" value="HH_MFP_RND"/>
    <property type="match status" value="1"/>
</dbReference>
<dbReference type="Gene3D" id="2.40.420.20">
    <property type="match status" value="1"/>
</dbReference>
<dbReference type="PANTHER" id="PTHR32347">
    <property type="entry name" value="EFFLUX SYSTEM COMPONENT YKNX-RELATED"/>
    <property type="match status" value="1"/>
</dbReference>
<gene>
    <name evidence="5" type="ORF">K0B96_17045</name>
</gene>
<sequence length="414" mass="44173">METAPATSPARPRRRSRHLPWLAAAVLLALIVAGLWPAALPVELAPAARGPLTVTVNEVGMTRVKNRYVISSPVAGHLRRIAWKAGAPVIAGQTVLAVLETNAADFLDARSLAQAEARTQAMQAAREQAAAQLARATAAARLAHTDFTRAQRLFAQRSLSQQELDTATLHDTTAAADQRAAEFGLKVADYELAQARAVLDRGQPATDPASSPPPLVLTSPVNGRVLRVLQESERVVPAGLPLLEVGDPTDLEARIEVLSRDGVAIQPGAQVALDRWGGAAPLNGRVRLVEPSAFTKISALGVEEQRVYVIVDFTDPVEKRATLGDAYRVEARIVTWSGTDVLRVPSGALFQRGTAWQTFVADGHRARLRAITPGHSNGLETEILSGLKAGEKVIVYPGDKIADGVRITELQVAP</sequence>
<evidence type="ECO:0000259" key="4">
    <source>
        <dbReference type="Pfam" id="PF25989"/>
    </source>
</evidence>
<protein>
    <submittedName>
        <fullName evidence="5">HlyD family efflux transporter periplasmic adaptor subunit</fullName>
    </submittedName>
</protein>
<evidence type="ECO:0000256" key="2">
    <source>
        <dbReference type="ARBA" id="ARBA00023054"/>
    </source>
</evidence>
<feature type="domain" description="YknX-like C-terminal permuted SH3-like" evidence="4">
    <location>
        <begin position="341"/>
        <end position="408"/>
    </location>
</feature>
<feature type="domain" description="Multidrug resistance protein MdtA-like alpha-helical hairpin" evidence="3">
    <location>
        <begin position="127"/>
        <end position="194"/>
    </location>
</feature>
<reference evidence="5" key="1">
    <citation type="submission" date="2021-08" db="EMBL/GenBank/DDBJ databases">
        <title>Genome of a novel bacterium of the phylum Verrucomicrobia, Oleiharenicola sp. KSB-15.</title>
        <authorList>
            <person name="Chung J.-H."/>
            <person name="Ahn J.-H."/>
            <person name="Yoon Y."/>
            <person name="Kim D.-Y."/>
            <person name="An S.-H."/>
            <person name="Park I."/>
            <person name="Yeon J."/>
        </authorList>
    </citation>
    <scope>NUCLEOTIDE SEQUENCE</scope>
    <source>
        <strain evidence="5">KSB-15</strain>
    </source>
</reference>
<keyword evidence="6" id="KW-1185">Reference proteome</keyword>
<dbReference type="Gene3D" id="1.10.287.470">
    <property type="entry name" value="Helix hairpin bin"/>
    <property type="match status" value="1"/>
</dbReference>
<dbReference type="PANTHER" id="PTHR32347:SF29">
    <property type="entry name" value="UPF0194 MEMBRANE PROTEIN YBHG"/>
    <property type="match status" value="1"/>
</dbReference>
<organism evidence="5 6">
    <name type="scientific">Horticoccus luteus</name>
    <dbReference type="NCBI Taxonomy" id="2862869"/>
    <lineage>
        <taxon>Bacteria</taxon>
        <taxon>Pseudomonadati</taxon>
        <taxon>Verrucomicrobiota</taxon>
        <taxon>Opitutia</taxon>
        <taxon>Opitutales</taxon>
        <taxon>Opitutaceae</taxon>
        <taxon>Horticoccus</taxon>
    </lineage>
</organism>
<dbReference type="KEGG" id="ole:K0B96_17045"/>
<dbReference type="Proteomes" id="UP000825051">
    <property type="component" value="Chromosome"/>
</dbReference>
<proteinExistence type="predicted"/>
<evidence type="ECO:0000313" key="6">
    <source>
        <dbReference type="Proteomes" id="UP000825051"/>
    </source>
</evidence>
<dbReference type="InterPro" id="IPR050465">
    <property type="entry name" value="UPF0194_transport"/>
</dbReference>
<comment type="subcellular location">
    <subcellularLocation>
        <location evidence="1">Cell envelope</location>
    </subcellularLocation>
</comment>
<dbReference type="InterPro" id="IPR058637">
    <property type="entry name" value="YknX-like_C"/>
</dbReference>
<dbReference type="GO" id="GO:0030313">
    <property type="term" value="C:cell envelope"/>
    <property type="evidence" value="ECO:0007669"/>
    <property type="project" value="UniProtKB-SubCell"/>
</dbReference>
<dbReference type="EMBL" id="CP080507">
    <property type="protein sequence ID" value="QYM78987.1"/>
    <property type="molecule type" value="Genomic_DNA"/>
</dbReference>
<name>A0A8F9TVT3_9BACT</name>
<keyword evidence="2" id="KW-0175">Coiled coil</keyword>
<dbReference type="Pfam" id="PF25989">
    <property type="entry name" value="YknX_C"/>
    <property type="match status" value="1"/>
</dbReference>
<evidence type="ECO:0000259" key="3">
    <source>
        <dbReference type="Pfam" id="PF25876"/>
    </source>
</evidence>
<dbReference type="Gene3D" id="2.40.30.170">
    <property type="match status" value="1"/>
</dbReference>